<accession>A0A7W7YC12</accession>
<dbReference type="Proteomes" id="UP000590740">
    <property type="component" value="Unassembled WGS sequence"/>
</dbReference>
<proteinExistence type="predicted"/>
<dbReference type="AlphaFoldDB" id="A0A7W7YC12"/>
<reference evidence="2 3" key="1">
    <citation type="submission" date="2020-08" db="EMBL/GenBank/DDBJ databases">
        <title>Genomic Encyclopedia of Type Strains, Phase IV (KMG-IV): sequencing the most valuable type-strain genomes for metagenomic binning, comparative biology and taxonomic classification.</title>
        <authorList>
            <person name="Goeker M."/>
        </authorList>
    </citation>
    <scope>NUCLEOTIDE SEQUENCE [LARGE SCALE GENOMIC DNA]</scope>
    <source>
        <strain evidence="2 3">DSM 12252</strain>
    </source>
</reference>
<evidence type="ECO:0000256" key="1">
    <source>
        <dbReference type="SAM" id="Phobius"/>
    </source>
</evidence>
<dbReference type="InterPro" id="IPR019838">
    <property type="entry name" value="Verru/Chthon_B"/>
</dbReference>
<keyword evidence="1" id="KW-0812">Transmembrane</keyword>
<dbReference type="EMBL" id="JACHIG010000005">
    <property type="protein sequence ID" value="MBB5033325.1"/>
    <property type="molecule type" value="Genomic_DNA"/>
</dbReference>
<dbReference type="NCBIfam" id="TIGR02598">
    <property type="entry name" value="Verru_Chthon cassette protein B"/>
    <property type="match status" value="1"/>
</dbReference>
<comment type="caution">
    <text evidence="2">The sequence shown here is derived from an EMBL/GenBank/DDBJ whole genome shotgun (WGS) entry which is preliminary data.</text>
</comment>
<organism evidence="2 3">
    <name type="scientific">Prosthecobacter vanneervenii</name>
    <dbReference type="NCBI Taxonomy" id="48466"/>
    <lineage>
        <taxon>Bacteria</taxon>
        <taxon>Pseudomonadati</taxon>
        <taxon>Verrucomicrobiota</taxon>
        <taxon>Verrucomicrobiia</taxon>
        <taxon>Verrucomicrobiales</taxon>
        <taxon>Verrucomicrobiaceae</taxon>
        <taxon>Prosthecobacter</taxon>
    </lineage>
</organism>
<evidence type="ECO:0000313" key="3">
    <source>
        <dbReference type="Proteomes" id="UP000590740"/>
    </source>
</evidence>
<keyword evidence="1" id="KW-0472">Membrane</keyword>
<dbReference type="RefSeq" id="WP_184340234.1">
    <property type="nucleotide sequence ID" value="NZ_JACHIG010000005.1"/>
</dbReference>
<protein>
    <submittedName>
        <fullName evidence="2">Uncharacterized protein (TIGR02598 family)</fullName>
    </submittedName>
</protein>
<keyword evidence="3" id="KW-1185">Reference proteome</keyword>
<gene>
    <name evidence="2" type="ORF">HNQ65_002908</name>
</gene>
<dbReference type="PROSITE" id="PS00409">
    <property type="entry name" value="PROKAR_NTER_METHYL"/>
    <property type="match status" value="1"/>
</dbReference>
<keyword evidence="1" id="KW-1133">Transmembrane helix</keyword>
<dbReference type="InterPro" id="IPR012902">
    <property type="entry name" value="N_methyl_site"/>
</dbReference>
<evidence type="ECO:0000313" key="2">
    <source>
        <dbReference type="EMBL" id="MBB5033325.1"/>
    </source>
</evidence>
<name>A0A7W7YC12_9BACT</name>
<feature type="transmembrane region" description="Helical" evidence="1">
    <location>
        <begin position="20"/>
        <end position="45"/>
    </location>
</feature>
<sequence>MNLSIPSRRAGSRRASFSNAGFSLVEVALAVAIAALAIITLLGLLPQGLEMSRKTSLLTTNSNILEQVIRNYENMQFTSLPSGLTLKYFTDQGLEVSATSKEISYVVQIDARFKAALPKAETEEPNLCRLVIKVATTSNTSFNFESPDTKMSYATFNHLIAKSR</sequence>